<name>A0AA85ISK6_TRIRE</name>
<dbReference type="WBParaSite" id="TREG1_118920.1">
    <property type="protein sequence ID" value="TREG1_118920.1"/>
    <property type="gene ID" value="TREG1_118920"/>
</dbReference>
<reference evidence="2" key="2">
    <citation type="submission" date="2023-11" db="UniProtKB">
        <authorList>
            <consortium name="WormBaseParasite"/>
        </authorList>
    </citation>
    <scope>IDENTIFICATION</scope>
</reference>
<evidence type="ECO:0000313" key="2">
    <source>
        <dbReference type="WBParaSite" id="TREG1_118920.1"/>
    </source>
</evidence>
<organism evidence="1 2">
    <name type="scientific">Trichobilharzia regenti</name>
    <name type="common">Nasal bird schistosome</name>
    <dbReference type="NCBI Taxonomy" id="157069"/>
    <lineage>
        <taxon>Eukaryota</taxon>
        <taxon>Metazoa</taxon>
        <taxon>Spiralia</taxon>
        <taxon>Lophotrochozoa</taxon>
        <taxon>Platyhelminthes</taxon>
        <taxon>Trematoda</taxon>
        <taxon>Digenea</taxon>
        <taxon>Strigeidida</taxon>
        <taxon>Schistosomatoidea</taxon>
        <taxon>Schistosomatidae</taxon>
        <taxon>Trichobilharzia</taxon>
    </lineage>
</organism>
<dbReference type="AlphaFoldDB" id="A0AA85ISK6"/>
<sequence>MISTFIRYYLILILCLTLLPIIKAVNAAGVIYDFRLLFLQLWEDLCARLAGTFNYFLQYLKVKYGGKQPGSM</sequence>
<evidence type="ECO:0000313" key="1">
    <source>
        <dbReference type="Proteomes" id="UP000050795"/>
    </source>
</evidence>
<reference evidence="1" key="1">
    <citation type="submission" date="2022-06" db="EMBL/GenBank/DDBJ databases">
        <authorList>
            <person name="Berger JAMES D."/>
            <person name="Berger JAMES D."/>
        </authorList>
    </citation>
    <scope>NUCLEOTIDE SEQUENCE [LARGE SCALE GENOMIC DNA]</scope>
</reference>
<proteinExistence type="predicted"/>
<protein>
    <submittedName>
        <fullName evidence="2">Uncharacterized protein</fullName>
    </submittedName>
</protein>
<dbReference type="Proteomes" id="UP000050795">
    <property type="component" value="Unassembled WGS sequence"/>
</dbReference>
<accession>A0AA85ISK6</accession>
<keyword evidence="1" id="KW-1185">Reference proteome</keyword>